<dbReference type="RefSeq" id="WP_092923469.1">
    <property type="nucleotide sequence ID" value="NZ_FOYN01000004.1"/>
</dbReference>
<sequence>MGTDTARERPVPNRDTAVPDSYAIHVDARGVDVWQYRVDLEEPDGAWRFVETHDAPDDLRVSLDLAALTPPSESGYWVYSRTYDCETDCK</sequence>
<dbReference type="Proteomes" id="UP000198932">
    <property type="component" value="Unassembled WGS sequence"/>
</dbReference>
<organism evidence="1 2">
    <name type="scientific">Halorubrum sodomense</name>
    <dbReference type="NCBI Taxonomy" id="35743"/>
    <lineage>
        <taxon>Archaea</taxon>
        <taxon>Methanobacteriati</taxon>
        <taxon>Methanobacteriota</taxon>
        <taxon>Stenosarchaea group</taxon>
        <taxon>Halobacteria</taxon>
        <taxon>Halobacteriales</taxon>
        <taxon>Haloferacaceae</taxon>
        <taxon>Halorubrum</taxon>
    </lineage>
</organism>
<name>A0A1I6HMM8_HALSD</name>
<evidence type="ECO:0000313" key="1">
    <source>
        <dbReference type="EMBL" id="SFR55733.1"/>
    </source>
</evidence>
<protein>
    <submittedName>
        <fullName evidence="1">Uncharacterized protein</fullName>
    </submittedName>
</protein>
<reference evidence="2" key="1">
    <citation type="submission" date="2016-10" db="EMBL/GenBank/DDBJ databases">
        <authorList>
            <person name="Varghese N."/>
            <person name="Submissions S."/>
        </authorList>
    </citation>
    <scope>NUCLEOTIDE SEQUENCE [LARGE SCALE GENOMIC DNA]</scope>
    <source>
        <strain evidence="2">RD 26</strain>
    </source>
</reference>
<accession>A0A1I6HMM8</accession>
<dbReference type="OrthoDB" id="324637at2157"/>
<evidence type="ECO:0000313" key="2">
    <source>
        <dbReference type="Proteomes" id="UP000198932"/>
    </source>
</evidence>
<proteinExistence type="predicted"/>
<keyword evidence="2" id="KW-1185">Reference proteome</keyword>
<dbReference type="EMBL" id="FOYN01000004">
    <property type="protein sequence ID" value="SFR55733.1"/>
    <property type="molecule type" value="Genomic_DNA"/>
</dbReference>
<dbReference type="AlphaFoldDB" id="A0A1I6HMM8"/>
<gene>
    <name evidence="1" type="ORF">SAMN04487937_2754</name>
</gene>